<dbReference type="EMBL" id="DXEN01000059">
    <property type="protein sequence ID" value="HIX86479.1"/>
    <property type="molecule type" value="Genomic_DNA"/>
</dbReference>
<dbReference type="SUPFAM" id="SSF55874">
    <property type="entry name" value="ATPase domain of HSP90 chaperone/DNA topoisomerase II/histidine kinase"/>
    <property type="match status" value="1"/>
</dbReference>
<evidence type="ECO:0000313" key="10">
    <source>
        <dbReference type="EMBL" id="HIX86479.1"/>
    </source>
</evidence>
<evidence type="ECO:0000256" key="4">
    <source>
        <dbReference type="ARBA" id="ARBA00022679"/>
    </source>
</evidence>
<evidence type="ECO:0000313" key="11">
    <source>
        <dbReference type="Proteomes" id="UP000823847"/>
    </source>
</evidence>
<evidence type="ECO:0000256" key="1">
    <source>
        <dbReference type="ARBA" id="ARBA00000085"/>
    </source>
</evidence>
<reference evidence="10" key="2">
    <citation type="submission" date="2021-04" db="EMBL/GenBank/DDBJ databases">
        <authorList>
            <person name="Gilroy R."/>
        </authorList>
    </citation>
    <scope>NUCLEOTIDE SEQUENCE</scope>
    <source>
        <strain evidence="10">ChiHecec2B26-12326</strain>
    </source>
</reference>
<organism evidence="10 11">
    <name type="scientific">Candidatus Parabacteroides intestinigallinarum</name>
    <dbReference type="NCBI Taxonomy" id="2838722"/>
    <lineage>
        <taxon>Bacteria</taxon>
        <taxon>Pseudomonadati</taxon>
        <taxon>Bacteroidota</taxon>
        <taxon>Bacteroidia</taxon>
        <taxon>Bacteroidales</taxon>
        <taxon>Tannerellaceae</taxon>
        <taxon>Parabacteroides</taxon>
    </lineage>
</organism>
<keyword evidence="4" id="KW-0808">Transferase</keyword>
<feature type="domain" description="Histidine kinase" evidence="9">
    <location>
        <begin position="214"/>
        <end position="410"/>
    </location>
</feature>
<protein>
    <recommendedName>
        <fullName evidence="2">histidine kinase</fullName>
        <ecNumber evidence="2">2.7.13.3</ecNumber>
    </recommendedName>
</protein>
<comment type="catalytic activity">
    <reaction evidence="1">
        <text>ATP + protein L-histidine = ADP + protein N-phospho-L-histidine.</text>
        <dbReference type="EC" id="2.7.13.3"/>
    </reaction>
</comment>
<dbReference type="GO" id="GO:0000155">
    <property type="term" value="F:phosphorelay sensor kinase activity"/>
    <property type="evidence" value="ECO:0007669"/>
    <property type="project" value="InterPro"/>
</dbReference>
<accession>A0A9D1XUV6</accession>
<dbReference type="InterPro" id="IPR050428">
    <property type="entry name" value="TCS_sensor_his_kinase"/>
</dbReference>
<dbReference type="InterPro" id="IPR003661">
    <property type="entry name" value="HisK_dim/P_dom"/>
</dbReference>
<dbReference type="Gene3D" id="1.10.287.130">
    <property type="match status" value="1"/>
</dbReference>
<feature type="transmembrane region" description="Helical" evidence="8">
    <location>
        <begin position="134"/>
        <end position="153"/>
    </location>
</feature>
<proteinExistence type="predicted"/>
<evidence type="ECO:0000256" key="2">
    <source>
        <dbReference type="ARBA" id="ARBA00012438"/>
    </source>
</evidence>
<dbReference type="AlphaFoldDB" id="A0A9D1XUV6"/>
<dbReference type="Pfam" id="PF02518">
    <property type="entry name" value="HATPase_c"/>
    <property type="match status" value="1"/>
</dbReference>
<comment type="caution">
    <text evidence="10">The sequence shown here is derived from an EMBL/GenBank/DDBJ whole genome shotgun (WGS) entry which is preliminary data.</text>
</comment>
<feature type="transmembrane region" description="Helical" evidence="8">
    <location>
        <begin position="7"/>
        <end position="30"/>
    </location>
</feature>
<dbReference type="PROSITE" id="PS50109">
    <property type="entry name" value="HIS_KIN"/>
    <property type="match status" value="1"/>
</dbReference>
<keyword evidence="5 8" id="KW-0812">Transmembrane</keyword>
<keyword evidence="7 8" id="KW-1133">Transmembrane helix</keyword>
<dbReference type="GO" id="GO:0005886">
    <property type="term" value="C:plasma membrane"/>
    <property type="evidence" value="ECO:0007669"/>
    <property type="project" value="TreeGrafter"/>
</dbReference>
<evidence type="ECO:0000259" key="9">
    <source>
        <dbReference type="PROSITE" id="PS50109"/>
    </source>
</evidence>
<dbReference type="SUPFAM" id="SSF47384">
    <property type="entry name" value="Homodimeric domain of signal transducing histidine kinase"/>
    <property type="match status" value="1"/>
</dbReference>
<evidence type="ECO:0000256" key="7">
    <source>
        <dbReference type="ARBA" id="ARBA00022989"/>
    </source>
</evidence>
<sequence length="418" mass="48992">MRLIYRVLMGLSVVLMVVLAVWAFLFYLAVADEINDELDDSLEEYAEMIITRSLSGEELPVADNGMGNRYRLSELDPRFAEEWGMGEEYYYTEDEERVLSMVFRDRDDRYFELVVSTPTVEGDDLREAVWHWSVFLYFFLLLSVVVVTAWVFYRNMKPLYVLLDWLDAYRIGRPNEPLRNETRVAEFRKLNEAALRNAERSERMYERQKRFIGNASHEIQTPLAICRNRIENLMEDDSLGESQLEELYKTHKTLEYITKLNKTLLLLTKIDNGQFIDVTEVDLNDLLGRYLEDFKEVYAYRRIEVETRVEGTTRVTMNESLAASLFSNLLKNAFTHNVDQGRISIWLGHGRFEIRNTGEEGALDKERVFERFYQGRKKEGSTGLGLAIARAICVERGFDLSYEYAGDMHVFRINFRKA</sequence>
<evidence type="ECO:0000256" key="3">
    <source>
        <dbReference type="ARBA" id="ARBA00022553"/>
    </source>
</evidence>
<dbReference type="InterPro" id="IPR036890">
    <property type="entry name" value="HATPase_C_sf"/>
</dbReference>
<dbReference type="InterPro" id="IPR036097">
    <property type="entry name" value="HisK_dim/P_sf"/>
</dbReference>
<dbReference type="Proteomes" id="UP000823847">
    <property type="component" value="Unassembled WGS sequence"/>
</dbReference>
<dbReference type="CDD" id="cd00082">
    <property type="entry name" value="HisKA"/>
    <property type="match status" value="1"/>
</dbReference>
<dbReference type="PANTHER" id="PTHR45436">
    <property type="entry name" value="SENSOR HISTIDINE KINASE YKOH"/>
    <property type="match status" value="1"/>
</dbReference>
<evidence type="ECO:0000256" key="8">
    <source>
        <dbReference type="SAM" id="Phobius"/>
    </source>
</evidence>
<dbReference type="EC" id="2.7.13.3" evidence="2"/>
<keyword evidence="6 10" id="KW-0418">Kinase</keyword>
<name>A0A9D1XUV6_9BACT</name>
<reference evidence="10" key="1">
    <citation type="journal article" date="2021" name="PeerJ">
        <title>Extensive microbial diversity within the chicken gut microbiome revealed by metagenomics and culture.</title>
        <authorList>
            <person name="Gilroy R."/>
            <person name="Ravi A."/>
            <person name="Getino M."/>
            <person name="Pursley I."/>
            <person name="Horton D.L."/>
            <person name="Alikhan N.F."/>
            <person name="Baker D."/>
            <person name="Gharbi K."/>
            <person name="Hall N."/>
            <person name="Watson M."/>
            <person name="Adriaenssens E.M."/>
            <person name="Foster-Nyarko E."/>
            <person name="Jarju S."/>
            <person name="Secka A."/>
            <person name="Antonio M."/>
            <person name="Oren A."/>
            <person name="Chaudhuri R.R."/>
            <person name="La Ragione R."/>
            <person name="Hildebrand F."/>
            <person name="Pallen M.J."/>
        </authorList>
    </citation>
    <scope>NUCLEOTIDE SEQUENCE</scope>
    <source>
        <strain evidence="10">ChiHecec2B26-12326</strain>
    </source>
</reference>
<dbReference type="Pfam" id="PF00512">
    <property type="entry name" value="HisKA"/>
    <property type="match status" value="1"/>
</dbReference>
<dbReference type="SMART" id="SM00387">
    <property type="entry name" value="HATPase_c"/>
    <property type="match status" value="1"/>
</dbReference>
<dbReference type="SMART" id="SM00388">
    <property type="entry name" value="HisKA"/>
    <property type="match status" value="1"/>
</dbReference>
<gene>
    <name evidence="10" type="ORF">H9848_07720</name>
</gene>
<evidence type="ECO:0000256" key="6">
    <source>
        <dbReference type="ARBA" id="ARBA00022777"/>
    </source>
</evidence>
<dbReference type="Gene3D" id="3.30.565.10">
    <property type="entry name" value="Histidine kinase-like ATPase, C-terminal domain"/>
    <property type="match status" value="1"/>
</dbReference>
<evidence type="ECO:0000256" key="5">
    <source>
        <dbReference type="ARBA" id="ARBA00022692"/>
    </source>
</evidence>
<dbReference type="InterPro" id="IPR003594">
    <property type="entry name" value="HATPase_dom"/>
</dbReference>
<dbReference type="InterPro" id="IPR005467">
    <property type="entry name" value="His_kinase_dom"/>
</dbReference>
<keyword evidence="8" id="KW-0472">Membrane</keyword>
<keyword evidence="3" id="KW-0597">Phosphoprotein</keyword>
<dbReference type="PANTHER" id="PTHR45436:SF5">
    <property type="entry name" value="SENSOR HISTIDINE KINASE TRCS"/>
    <property type="match status" value="1"/>
</dbReference>